<dbReference type="InterPro" id="IPR008991">
    <property type="entry name" value="Translation_prot_SH3-like_sf"/>
</dbReference>
<evidence type="ECO:0000313" key="13">
    <source>
        <dbReference type="Proteomes" id="UP000677668"/>
    </source>
</evidence>
<dbReference type="InterPro" id="IPR001059">
    <property type="entry name" value="Transl_elong_P/YeiP_cen"/>
</dbReference>
<comment type="subcellular location">
    <subcellularLocation>
        <location evidence="1 7">Cytoplasm</location>
    </subcellularLocation>
</comment>
<evidence type="ECO:0000256" key="6">
    <source>
        <dbReference type="ARBA" id="ARBA00022917"/>
    </source>
</evidence>
<dbReference type="CDD" id="cd05794">
    <property type="entry name" value="S1_EF-P_repeat_2"/>
    <property type="match status" value="1"/>
</dbReference>
<evidence type="ECO:0000256" key="5">
    <source>
        <dbReference type="ARBA" id="ARBA00022768"/>
    </source>
</evidence>
<dbReference type="InterPro" id="IPR015365">
    <property type="entry name" value="Elong-fact-P_C"/>
</dbReference>
<protein>
    <recommendedName>
        <fullName evidence="7 8">Elongation factor P</fullName>
        <shortName evidence="7">EF-P</shortName>
    </recommendedName>
</protein>
<comment type="similarity">
    <text evidence="3 7 9">Belongs to the elongation factor P family.</text>
</comment>
<evidence type="ECO:0000256" key="2">
    <source>
        <dbReference type="ARBA" id="ARBA00004815"/>
    </source>
</evidence>
<evidence type="ECO:0000256" key="3">
    <source>
        <dbReference type="ARBA" id="ARBA00009479"/>
    </source>
</evidence>
<reference evidence="12 13" key="1">
    <citation type="submission" date="2021-03" db="EMBL/GenBank/DDBJ databases">
        <title>Genomic and phenotypic characterization of Chloracidobacterium isolates provides evidence for multiple species.</title>
        <authorList>
            <person name="Saini M.K."/>
            <person name="Costas A.M.G."/>
            <person name="Tank M."/>
            <person name="Bryant D.A."/>
        </authorList>
    </citation>
    <scope>NUCLEOTIDE SEQUENCE [LARGE SCALE GENOMIC DNA]</scope>
    <source>
        <strain evidence="12 13">N</strain>
    </source>
</reference>
<sequence>MLSTSDFKRGAYILVDGEPYTVLDWTVQTPSARGAATLVRTRVRHVLTQAVLEKTFKSGDKFDEPDIDQREVQFLYESGGEYVFLDQETYEQYTLPASAMERLTPYLTENAQLKALFYEGNLVSVELPQFMEFEVVETEPGARGDTAAGKVTKPARISTGASVKVPLYIEVGERIVVDTTTGEFARRAKS</sequence>
<dbReference type="EMBL" id="CP072643">
    <property type="protein sequence ID" value="QUV95754.1"/>
    <property type="molecule type" value="Genomic_DNA"/>
</dbReference>
<dbReference type="GO" id="GO:0003746">
    <property type="term" value="F:translation elongation factor activity"/>
    <property type="evidence" value="ECO:0007669"/>
    <property type="project" value="UniProtKB-KW"/>
</dbReference>
<proteinExistence type="inferred from homology"/>
<organism evidence="12 13">
    <name type="scientific">Chloracidobacterium sp. N</name>
    <dbReference type="NCBI Taxonomy" id="2821540"/>
    <lineage>
        <taxon>Bacteria</taxon>
        <taxon>Pseudomonadati</taxon>
        <taxon>Acidobacteriota</taxon>
        <taxon>Terriglobia</taxon>
        <taxon>Terriglobales</taxon>
        <taxon>Acidobacteriaceae</taxon>
        <taxon>Chloracidobacterium</taxon>
        <taxon>Chloracidobacterium aggregatum</taxon>
    </lineage>
</organism>
<dbReference type="Proteomes" id="UP000677668">
    <property type="component" value="Chromosome 2"/>
</dbReference>
<evidence type="ECO:0000256" key="9">
    <source>
        <dbReference type="RuleBase" id="RU004389"/>
    </source>
</evidence>
<evidence type="ECO:0000256" key="7">
    <source>
        <dbReference type="HAMAP-Rule" id="MF_00141"/>
    </source>
</evidence>
<keyword evidence="6 7" id="KW-0648">Protein biosynthesis</keyword>
<evidence type="ECO:0000256" key="4">
    <source>
        <dbReference type="ARBA" id="ARBA00022490"/>
    </source>
</evidence>
<dbReference type="InterPro" id="IPR014722">
    <property type="entry name" value="Rib_uL2_dom2"/>
</dbReference>
<dbReference type="HAMAP" id="MF_00141">
    <property type="entry name" value="EF_P"/>
    <property type="match status" value="1"/>
</dbReference>
<comment type="function">
    <text evidence="7">Involved in peptide bond synthesis. Stimulates efficient translation and peptide-bond synthesis on native or reconstituted 70S ribosomes in vitro. Probably functions indirectly by altering the affinity of the ribosome for aminoacyl-tRNA, thus increasing their reactivity as acceptors for peptidyl transferase.</text>
</comment>
<evidence type="ECO:0000256" key="8">
    <source>
        <dbReference type="NCBIfam" id="TIGR00038"/>
    </source>
</evidence>
<dbReference type="Gene3D" id="2.40.50.140">
    <property type="entry name" value="Nucleic acid-binding proteins"/>
    <property type="match status" value="2"/>
</dbReference>
<dbReference type="SMART" id="SM01185">
    <property type="entry name" value="EFP"/>
    <property type="match status" value="1"/>
</dbReference>
<dbReference type="NCBIfam" id="NF001810">
    <property type="entry name" value="PRK00529.1"/>
    <property type="match status" value="1"/>
</dbReference>
<feature type="domain" description="Elongation factor P C-terminal" evidence="10">
    <location>
        <begin position="131"/>
        <end position="187"/>
    </location>
</feature>
<dbReference type="SUPFAM" id="SSF50249">
    <property type="entry name" value="Nucleic acid-binding proteins"/>
    <property type="match status" value="2"/>
</dbReference>
<gene>
    <name evidence="7 12" type="primary">efp</name>
    <name evidence="12" type="ORF">J8C05_13130</name>
</gene>
<dbReference type="InterPro" id="IPR020599">
    <property type="entry name" value="Transl_elong_fac_P/YeiP"/>
</dbReference>
<accession>A0ABX8B447</accession>
<dbReference type="InterPro" id="IPR013852">
    <property type="entry name" value="Transl_elong_P/YeiP_CS"/>
</dbReference>
<evidence type="ECO:0000313" key="12">
    <source>
        <dbReference type="EMBL" id="QUV95754.1"/>
    </source>
</evidence>
<dbReference type="Gene3D" id="2.30.30.30">
    <property type="match status" value="1"/>
</dbReference>
<dbReference type="RefSeq" id="WP_211423958.1">
    <property type="nucleotide sequence ID" value="NZ_CP072643.1"/>
</dbReference>
<dbReference type="PANTHER" id="PTHR30053">
    <property type="entry name" value="ELONGATION FACTOR P"/>
    <property type="match status" value="1"/>
</dbReference>
<dbReference type="Pfam" id="PF08207">
    <property type="entry name" value="EFP_N"/>
    <property type="match status" value="1"/>
</dbReference>
<dbReference type="InterPro" id="IPR012340">
    <property type="entry name" value="NA-bd_OB-fold"/>
</dbReference>
<dbReference type="CDD" id="cd04470">
    <property type="entry name" value="S1_EF-P_repeat_1"/>
    <property type="match status" value="1"/>
</dbReference>
<keyword evidence="4 7" id="KW-0963">Cytoplasm</keyword>
<keyword evidence="13" id="KW-1185">Reference proteome</keyword>
<dbReference type="InterPro" id="IPR011768">
    <property type="entry name" value="Transl_elongation_fac_P"/>
</dbReference>
<evidence type="ECO:0000259" key="10">
    <source>
        <dbReference type="SMART" id="SM00841"/>
    </source>
</evidence>
<dbReference type="Pfam" id="PF01132">
    <property type="entry name" value="EFP"/>
    <property type="match status" value="1"/>
</dbReference>
<comment type="pathway">
    <text evidence="2 7">Protein biosynthesis; polypeptide chain elongation.</text>
</comment>
<dbReference type="SMART" id="SM00841">
    <property type="entry name" value="Elong-fact-P_C"/>
    <property type="match status" value="1"/>
</dbReference>
<dbReference type="InterPro" id="IPR013185">
    <property type="entry name" value="Transl_elong_KOW-like"/>
</dbReference>
<dbReference type="SUPFAM" id="SSF50104">
    <property type="entry name" value="Translation proteins SH3-like domain"/>
    <property type="match status" value="1"/>
</dbReference>
<dbReference type="PROSITE" id="PS01275">
    <property type="entry name" value="EFP"/>
    <property type="match status" value="1"/>
</dbReference>
<evidence type="ECO:0000256" key="1">
    <source>
        <dbReference type="ARBA" id="ARBA00004496"/>
    </source>
</evidence>
<dbReference type="PANTHER" id="PTHR30053:SF14">
    <property type="entry name" value="TRANSLATION ELONGATION FACTOR KOW-LIKE DOMAIN-CONTAINING PROTEIN"/>
    <property type="match status" value="1"/>
</dbReference>
<name>A0ABX8B447_9BACT</name>
<evidence type="ECO:0000259" key="11">
    <source>
        <dbReference type="SMART" id="SM01185"/>
    </source>
</evidence>
<keyword evidence="5 7" id="KW-0251">Elongation factor</keyword>
<dbReference type="Pfam" id="PF09285">
    <property type="entry name" value="Elong-fact-P_C"/>
    <property type="match status" value="1"/>
</dbReference>
<dbReference type="PIRSF" id="PIRSF005901">
    <property type="entry name" value="EF-P"/>
    <property type="match status" value="1"/>
</dbReference>
<dbReference type="NCBIfam" id="TIGR00038">
    <property type="entry name" value="efp"/>
    <property type="match status" value="1"/>
</dbReference>
<feature type="domain" description="Translation elongation factor P/YeiP central" evidence="11">
    <location>
        <begin position="69"/>
        <end position="123"/>
    </location>
</feature>